<proteinExistence type="predicted"/>
<evidence type="ECO:0000256" key="1">
    <source>
        <dbReference type="SAM" id="MobiDB-lite"/>
    </source>
</evidence>
<evidence type="ECO:0000313" key="3">
    <source>
        <dbReference type="Proteomes" id="UP001396334"/>
    </source>
</evidence>
<evidence type="ECO:0000313" key="2">
    <source>
        <dbReference type="EMBL" id="KAK9028050.1"/>
    </source>
</evidence>
<dbReference type="EMBL" id="JBBPBN010000012">
    <property type="protein sequence ID" value="KAK9028050.1"/>
    <property type="molecule type" value="Genomic_DNA"/>
</dbReference>
<dbReference type="Proteomes" id="UP001396334">
    <property type="component" value="Unassembled WGS sequence"/>
</dbReference>
<accession>A0ABR2SS21</accession>
<sequence>MENGREGVRNRSTEGSDQNVTTGRFDLLTVIDKESMVRAATKTLSSVVHNQIAKAGPLNLVSTLKNNVSLSKTVAQPVVSDNEGPVRDAEITLNNSQVSKKMVSEVASKDVVVPVPCDDSEVGTPRTEQRLSRIKNMTCKSMYPQCKKKIDRQKNMDPNKTCTVNVGEWIWQMSELVVNGADNAANLLPTTEPSNAGA</sequence>
<gene>
    <name evidence="2" type="ORF">V6N11_067865</name>
</gene>
<protein>
    <submittedName>
        <fullName evidence="2">Uncharacterized protein</fullName>
    </submittedName>
</protein>
<name>A0ABR2SS21_9ROSI</name>
<feature type="region of interest" description="Disordered" evidence="1">
    <location>
        <begin position="1"/>
        <end position="20"/>
    </location>
</feature>
<organism evidence="2 3">
    <name type="scientific">Hibiscus sabdariffa</name>
    <name type="common">roselle</name>
    <dbReference type="NCBI Taxonomy" id="183260"/>
    <lineage>
        <taxon>Eukaryota</taxon>
        <taxon>Viridiplantae</taxon>
        <taxon>Streptophyta</taxon>
        <taxon>Embryophyta</taxon>
        <taxon>Tracheophyta</taxon>
        <taxon>Spermatophyta</taxon>
        <taxon>Magnoliopsida</taxon>
        <taxon>eudicotyledons</taxon>
        <taxon>Gunneridae</taxon>
        <taxon>Pentapetalae</taxon>
        <taxon>rosids</taxon>
        <taxon>malvids</taxon>
        <taxon>Malvales</taxon>
        <taxon>Malvaceae</taxon>
        <taxon>Malvoideae</taxon>
        <taxon>Hibiscus</taxon>
    </lineage>
</organism>
<comment type="caution">
    <text evidence="2">The sequence shown here is derived from an EMBL/GenBank/DDBJ whole genome shotgun (WGS) entry which is preliminary data.</text>
</comment>
<keyword evidence="3" id="KW-1185">Reference proteome</keyword>
<feature type="compositionally biased region" description="Basic and acidic residues" evidence="1">
    <location>
        <begin position="1"/>
        <end position="14"/>
    </location>
</feature>
<reference evidence="2 3" key="1">
    <citation type="journal article" date="2024" name="G3 (Bethesda)">
        <title>Genome assembly of Hibiscus sabdariffa L. provides insights into metabolisms of medicinal natural products.</title>
        <authorList>
            <person name="Kim T."/>
        </authorList>
    </citation>
    <scope>NUCLEOTIDE SEQUENCE [LARGE SCALE GENOMIC DNA]</scope>
    <source>
        <strain evidence="2">TK-2024</strain>
        <tissue evidence="2">Old leaves</tissue>
    </source>
</reference>